<evidence type="ECO:0000256" key="2">
    <source>
        <dbReference type="SAM" id="Coils"/>
    </source>
</evidence>
<accession>A0AA88Y6V2</accession>
<dbReference type="Pfam" id="PF15665">
    <property type="entry name" value="FAM184"/>
    <property type="match status" value="1"/>
</dbReference>
<dbReference type="PANTHER" id="PTHR18870:SF9">
    <property type="entry name" value="PROTEIN TAG-278-RELATED"/>
    <property type="match status" value="1"/>
</dbReference>
<feature type="coiled-coil region" evidence="2">
    <location>
        <begin position="957"/>
        <end position="1011"/>
    </location>
</feature>
<organism evidence="5 6">
    <name type="scientific">Pinctada imbricata</name>
    <name type="common">Atlantic pearl-oyster</name>
    <name type="synonym">Pinctada martensii</name>
    <dbReference type="NCBI Taxonomy" id="66713"/>
    <lineage>
        <taxon>Eukaryota</taxon>
        <taxon>Metazoa</taxon>
        <taxon>Spiralia</taxon>
        <taxon>Lophotrochozoa</taxon>
        <taxon>Mollusca</taxon>
        <taxon>Bivalvia</taxon>
        <taxon>Autobranchia</taxon>
        <taxon>Pteriomorphia</taxon>
        <taxon>Pterioida</taxon>
        <taxon>Pterioidea</taxon>
        <taxon>Pteriidae</taxon>
        <taxon>Pinctada</taxon>
    </lineage>
</organism>
<feature type="compositionally biased region" description="Polar residues" evidence="3">
    <location>
        <begin position="1055"/>
        <end position="1067"/>
    </location>
</feature>
<protein>
    <recommendedName>
        <fullName evidence="4">Protein FAM184A/B N-terminal domain-containing protein</fullName>
    </recommendedName>
</protein>
<keyword evidence="1 2" id="KW-0175">Coiled coil</keyword>
<name>A0AA88Y6V2_PINIB</name>
<keyword evidence="6" id="KW-1185">Reference proteome</keyword>
<feature type="coiled-coil region" evidence="2">
    <location>
        <begin position="56"/>
        <end position="83"/>
    </location>
</feature>
<gene>
    <name evidence="5" type="ORF">FSP39_017162</name>
</gene>
<feature type="coiled-coil region" evidence="2">
    <location>
        <begin position="214"/>
        <end position="241"/>
    </location>
</feature>
<evidence type="ECO:0000259" key="4">
    <source>
        <dbReference type="Pfam" id="PF15665"/>
    </source>
</evidence>
<evidence type="ECO:0000313" key="5">
    <source>
        <dbReference type="EMBL" id="KAK3095651.1"/>
    </source>
</evidence>
<dbReference type="Gene3D" id="1.10.287.1490">
    <property type="match status" value="1"/>
</dbReference>
<dbReference type="PANTHER" id="PTHR18870">
    <property type="entry name" value="PROTEIN TAG-278-RELATED"/>
    <property type="match status" value="1"/>
</dbReference>
<feature type="domain" description="Protein FAM184A/B N-terminal" evidence="4">
    <location>
        <begin position="48"/>
        <end position="258"/>
    </location>
</feature>
<evidence type="ECO:0000256" key="1">
    <source>
        <dbReference type="ARBA" id="ARBA00023054"/>
    </source>
</evidence>
<feature type="region of interest" description="Disordered" evidence="3">
    <location>
        <begin position="1040"/>
        <end position="1100"/>
    </location>
</feature>
<sequence>MATSAKMSFNYYQNGKYGTLPGNPSGGSDMSQDMHLKMSKKIAQLTKVIYALNTKNDEHESVIQTLKEQHEEQIQQLLSETRDKILTYKKNIDEETDYADRVTKLEATITEFERHKIDALHKFEVYKKQAEDREMRLKKEHSQKYVALSQEVLVAKKNFEEQLSKFELWRSQVDMEKEKALEDLKKAHEKEVDEIRHFHRNQNDDWLNECAKIEDKYKDEVERLRTTCETLTSEKQKYVDEYDNKLQKAQAFYEKELEALRNSKDSSVSGLMQTMQEEKEKMKKDFAAQQAEMKKQVDSLVSQLSLREEEVEKYHKQLRQLQDSAKDKDATSAGLYQQLQEAKVEASDALTKLKELQSELVAVNERCKEQAQDLLAKSNTIGQLEGTNLQKTQKITQLEEEIRKLKDRLSWLESERRTLESQKNSLNSEQNAQLKALERSLEDLSIEKQTMVTRLEKEVQSWRDKHDSREKELMDRNTTEVEQLQRSHKDALERERQRALTEMNQANQNFNRKYEEEIEKLNAEKAKMMSEFERTKSELSTKLSAAEAEVKRLDRIIQEHESGLGSASTTIANLKEASHRLQVELEKARDEVRTHKNNAATLKVDLDKLRSLHENKMKEAKSELKNKLDQLSHDLENKWSETLKTQCAKLKQELTQQKEDEKKAALQQLSRLKDEEIKASKKGWENIVNDLQKQITDLKSNLSMAESNTADEIDKIRREAEQEREELERKISNLSEEYTKKIAIMEQSHNQEIEKTIQQKTLEIQDLEKSLQGRHMEEMQHHLTAHKAALESVKSEAQRAHQSQMEEEKVKHSQDLENLKQDMNNQHASYVEELTYSHESQLESARLELERAVEISKQRDQDHAAQVEELQSEIGQREQHIKNLQEEIRSLQSSIERLMSEIDKKGQEIIKIRNDANLQLRKKEEVLTKRHQHDLDCVKSDFKRESEDMVTEFTEAQNILTDKISELQILLEEAEERYNNRESRTEDLELIEQLRNAIQEREQRMKTLIDEKRYYQLELVNRETNFNKVFNTNQNVGVINPLAKKPKKGERSSAPAKQSSQPNLNSSHRLDPLPHSPLHAENLNPTKPLPLPAFTKKFVK</sequence>
<proteinExistence type="predicted"/>
<comment type="caution">
    <text evidence="5">The sequence shown here is derived from an EMBL/GenBank/DDBJ whole genome shotgun (WGS) entry which is preliminary data.</text>
</comment>
<dbReference type="EMBL" id="VSWD01000008">
    <property type="protein sequence ID" value="KAK3095651.1"/>
    <property type="molecule type" value="Genomic_DNA"/>
</dbReference>
<dbReference type="AlphaFoldDB" id="A0AA88Y6V2"/>
<dbReference type="Proteomes" id="UP001186944">
    <property type="component" value="Unassembled WGS sequence"/>
</dbReference>
<evidence type="ECO:0000256" key="3">
    <source>
        <dbReference type="SAM" id="MobiDB-lite"/>
    </source>
</evidence>
<dbReference type="InterPro" id="IPR039478">
    <property type="entry name" value="FAM184A/B_N"/>
</dbReference>
<feature type="region of interest" description="Disordered" evidence="3">
    <location>
        <begin position="466"/>
        <end position="488"/>
    </location>
</feature>
<reference evidence="5" key="1">
    <citation type="submission" date="2019-08" db="EMBL/GenBank/DDBJ databases">
        <title>The improved chromosome-level genome for the pearl oyster Pinctada fucata martensii using PacBio sequencing and Hi-C.</title>
        <authorList>
            <person name="Zheng Z."/>
        </authorList>
    </citation>
    <scope>NUCLEOTIDE SEQUENCE</scope>
    <source>
        <strain evidence="5">ZZ-2019</strain>
        <tissue evidence="5">Adductor muscle</tissue>
    </source>
</reference>
<evidence type="ECO:0000313" key="6">
    <source>
        <dbReference type="Proteomes" id="UP001186944"/>
    </source>
</evidence>
<feature type="coiled-coil region" evidence="2">
    <location>
        <begin position="867"/>
        <end position="915"/>
    </location>
</feature>